<organism evidence="10 11">
    <name type="scientific">Kushneria phyllosphaerae</name>
    <dbReference type="NCBI Taxonomy" id="2100822"/>
    <lineage>
        <taxon>Bacteria</taxon>
        <taxon>Pseudomonadati</taxon>
        <taxon>Pseudomonadota</taxon>
        <taxon>Gammaproteobacteria</taxon>
        <taxon>Oceanospirillales</taxon>
        <taxon>Halomonadaceae</taxon>
        <taxon>Kushneria</taxon>
    </lineage>
</organism>
<feature type="region of interest" description="Disordered" evidence="9">
    <location>
        <begin position="1"/>
        <end position="24"/>
    </location>
</feature>
<protein>
    <recommendedName>
        <fullName evidence="4 8">Ribosomal RNA small subunit methyltransferase D</fullName>
        <ecNumber evidence="3 8">2.1.1.171</ecNumber>
    </recommendedName>
</protein>
<dbReference type="PANTHER" id="PTHR43542:SF1">
    <property type="entry name" value="METHYLTRANSFERASE"/>
    <property type="match status" value="1"/>
</dbReference>
<evidence type="ECO:0000256" key="2">
    <source>
        <dbReference type="ARBA" id="ARBA00005269"/>
    </source>
</evidence>
<dbReference type="SUPFAM" id="SSF53335">
    <property type="entry name" value="S-adenosyl-L-methionine-dependent methyltransferases"/>
    <property type="match status" value="1"/>
</dbReference>
<evidence type="ECO:0000256" key="8">
    <source>
        <dbReference type="PIRNR" id="PIRNR004553"/>
    </source>
</evidence>
<evidence type="ECO:0000256" key="4">
    <source>
        <dbReference type="ARBA" id="ARBA00013682"/>
    </source>
</evidence>
<evidence type="ECO:0000256" key="3">
    <source>
        <dbReference type="ARBA" id="ARBA00012141"/>
    </source>
</evidence>
<dbReference type="PIRSF" id="PIRSF004553">
    <property type="entry name" value="CHP00095"/>
    <property type="match status" value="1"/>
</dbReference>
<dbReference type="InterPro" id="IPR029063">
    <property type="entry name" value="SAM-dependent_MTases_sf"/>
</dbReference>
<keyword evidence="11" id="KW-1185">Reference proteome</keyword>
<comment type="similarity">
    <text evidence="2 8">Belongs to the methyltransferase superfamily. RsmD family.</text>
</comment>
<dbReference type="Proteomes" id="UP000244934">
    <property type="component" value="Unassembled WGS sequence"/>
</dbReference>
<dbReference type="NCBIfam" id="TIGR00095">
    <property type="entry name" value="16S rRNA (guanine(966)-N(2))-methyltransferase RsmD"/>
    <property type="match status" value="1"/>
</dbReference>
<reference evidence="11" key="1">
    <citation type="submission" date="2018-03" db="EMBL/GenBank/DDBJ databases">
        <authorList>
            <person name="Navarro De La Torre S."/>
        </authorList>
    </citation>
    <scope>NUCLEOTIDE SEQUENCE [LARGE SCALE GENOMIC DNA]</scope>
    <source>
        <strain evidence="11">EAod3</strain>
    </source>
</reference>
<sequence length="206" mass="23417">MRRQRHGTSGQDQRQGKARTGSGRLRLIGGRFRRRLLPVLDHPGLRPTPDRVRETLFNWLVTEIDSRTRVLDLFAGTGALGLEALSRGAGEVHFVEADRQVAQQITRNLTTLDVAMPVHHQRAQAFLDTRPAQPFQLVFLDPPFRQELITDCCQRLEQNGWLSEGALIHVETEAGLMLQLPTGWQLIRETRAGDSHTRLYRRESGQ</sequence>
<keyword evidence="8" id="KW-0698">rRNA processing</keyword>
<keyword evidence="8" id="KW-0949">S-adenosyl-L-methionine</keyword>
<dbReference type="Gene3D" id="3.40.50.150">
    <property type="entry name" value="Vaccinia Virus protein VP39"/>
    <property type="match status" value="1"/>
</dbReference>
<dbReference type="AlphaFoldDB" id="A0A2R8CMM2"/>
<dbReference type="EC" id="2.1.1.171" evidence="3 8"/>
<keyword evidence="6 8" id="KW-0808">Transferase</keyword>
<dbReference type="CDD" id="cd02440">
    <property type="entry name" value="AdoMet_MTases"/>
    <property type="match status" value="1"/>
</dbReference>
<evidence type="ECO:0000256" key="6">
    <source>
        <dbReference type="ARBA" id="ARBA00022679"/>
    </source>
</evidence>
<dbReference type="PROSITE" id="PS00092">
    <property type="entry name" value="N6_MTASE"/>
    <property type="match status" value="1"/>
</dbReference>
<dbReference type="RefSeq" id="WP_108842966.1">
    <property type="nucleotide sequence ID" value="NZ_ONZI01000003.1"/>
</dbReference>
<evidence type="ECO:0000313" key="11">
    <source>
        <dbReference type="Proteomes" id="UP000244934"/>
    </source>
</evidence>
<dbReference type="InterPro" id="IPR004398">
    <property type="entry name" value="RNA_MeTrfase_RsmD"/>
</dbReference>
<dbReference type="Pfam" id="PF03602">
    <property type="entry name" value="Cons_hypoth95"/>
    <property type="match status" value="1"/>
</dbReference>
<evidence type="ECO:0000256" key="7">
    <source>
        <dbReference type="ARBA" id="ARBA00048326"/>
    </source>
</evidence>
<gene>
    <name evidence="10" type="primary">rsmD</name>
    <name evidence="10" type="ORF">KSP9073_02168</name>
</gene>
<dbReference type="OrthoDB" id="9803017at2"/>
<dbReference type="PANTHER" id="PTHR43542">
    <property type="entry name" value="METHYLTRANSFERASE"/>
    <property type="match status" value="1"/>
</dbReference>
<evidence type="ECO:0000256" key="9">
    <source>
        <dbReference type="SAM" id="MobiDB-lite"/>
    </source>
</evidence>
<evidence type="ECO:0000256" key="1">
    <source>
        <dbReference type="ARBA" id="ARBA00002649"/>
    </source>
</evidence>
<dbReference type="InterPro" id="IPR002052">
    <property type="entry name" value="DNA_methylase_N6_adenine_CS"/>
</dbReference>
<dbReference type="EMBL" id="ONZI01000003">
    <property type="protein sequence ID" value="SPJ34135.1"/>
    <property type="molecule type" value="Genomic_DNA"/>
</dbReference>
<evidence type="ECO:0000313" key="10">
    <source>
        <dbReference type="EMBL" id="SPJ34135.1"/>
    </source>
</evidence>
<name>A0A2R8CMM2_9GAMM</name>
<comment type="catalytic activity">
    <reaction evidence="7 8">
        <text>guanosine(966) in 16S rRNA + S-adenosyl-L-methionine = N(2)-methylguanosine(966) in 16S rRNA + S-adenosyl-L-homocysteine + H(+)</text>
        <dbReference type="Rhea" id="RHEA:23548"/>
        <dbReference type="Rhea" id="RHEA-COMP:10211"/>
        <dbReference type="Rhea" id="RHEA-COMP:10212"/>
        <dbReference type="ChEBI" id="CHEBI:15378"/>
        <dbReference type="ChEBI" id="CHEBI:57856"/>
        <dbReference type="ChEBI" id="CHEBI:59789"/>
        <dbReference type="ChEBI" id="CHEBI:74269"/>
        <dbReference type="ChEBI" id="CHEBI:74481"/>
        <dbReference type="EC" id="2.1.1.171"/>
    </reaction>
</comment>
<evidence type="ECO:0000256" key="5">
    <source>
        <dbReference type="ARBA" id="ARBA00022603"/>
    </source>
</evidence>
<accession>A0A2R8CMM2</accession>
<dbReference type="GO" id="GO:0003676">
    <property type="term" value="F:nucleic acid binding"/>
    <property type="evidence" value="ECO:0007669"/>
    <property type="project" value="InterPro"/>
</dbReference>
<dbReference type="GO" id="GO:0052913">
    <property type="term" value="F:16S rRNA (guanine(966)-N(2))-methyltransferase activity"/>
    <property type="evidence" value="ECO:0007669"/>
    <property type="project" value="UniProtKB-EC"/>
</dbReference>
<keyword evidence="5 8" id="KW-0489">Methyltransferase</keyword>
<proteinExistence type="inferred from homology"/>
<comment type="function">
    <text evidence="1 8">Specifically methylates the guanine in position 966 of 16S rRNA in the assembled 30S particle.</text>
</comment>